<dbReference type="KEGG" id="pms:KNP414_07792"/>
<evidence type="ECO:0000313" key="2">
    <source>
        <dbReference type="Proteomes" id="UP000006620"/>
    </source>
</evidence>
<protein>
    <recommendedName>
        <fullName evidence="3">HPr kinase</fullName>
    </recommendedName>
</protein>
<dbReference type="SUPFAM" id="SSF53795">
    <property type="entry name" value="PEP carboxykinase-like"/>
    <property type="match status" value="1"/>
</dbReference>
<dbReference type="Gene3D" id="3.40.50.300">
    <property type="entry name" value="P-loop containing nucleotide triphosphate hydrolases"/>
    <property type="match status" value="1"/>
</dbReference>
<evidence type="ECO:0000313" key="1">
    <source>
        <dbReference type="EMBL" id="AEI46278.1"/>
    </source>
</evidence>
<dbReference type="AlphaFoldDB" id="F8FGX7"/>
<name>F8FGX7_PAEMK</name>
<dbReference type="RefSeq" id="WP_013921425.1">
    <property type="nucleotide sequence ID" value="NC_015690.1"/>
</dbReference>
<reference evidence="1 2" key="2">
    <citation type="journal article" date="2013" name="Genome Announc.">
        <title>Genome Sequence of Growth-Improving Paenibacillus mucilaginosus Strain KNP414.</title>
        <authorList>
            <person name="Lu J.J."/>
            <person name="Wang J.F."/>
            <person name="Hu X.F."/>
        </authorList>
    </citation>
    <scope>NUCLEOTIDE SEQUENCE [LARGE SCALE GENOMIC DNA]</scope>
    <source>
        <strain evidence="1 2">KNP414</strain>
    </source>
</reference>
<accession>F8FGX7</accession>
<dbReference type="EMBL" id="CP002869">
    <property type="protein sequence ID" value="AEI46278.1"/>
    <property type="molecule type" value="Genomic_DNA"/>
</dbReference>
<sequence length="278" mass="31816">MLMQTLYFEIAEHRLIMELPAGSLLDWAVPKFSASVIPPESPVTEQPDLHITVSAPYGQPFQSYDVEITQDDETIRYDRGDYLLTVSRDFRRAQVAVHDDFALNHALMLLYSGFIAHRGWGLMTHSSCIAQGSSAYLFAGQSGAGKSTAALLSRPRPVLSDEAALIRVAPDGVRVYNSPFRSDSVWNAEERTLNCELKGYHLLRQSLEIKREGIRSSQALMYLMRTIFYWHYDPQETAKVISMCRTFVEKVPFYELYFQKNDKFWKEISHEQPAAEYV</sequence>
<reference evidence="2" key="1">
    <citation type="submission" date="2011-06" db="EMBL/GenBank/DDBJ databases">
        <title>Complete genome sequence of Paenibacillus mucilaginosus KNP414.</title>
        <authorList>
            <person name="Wang J."/>
            <person name="Hu S."/>
            <person name="Hu X."/>
            <person name="Zhang B."/>
            <person name="Dong D."/>
            <person name="Zhang S."/>
            <person name="Zhao K."/>
            <person name="Wu D."/>
        </authorList>
    </citation>
    <scope>NUCLEOTIDE SEQUENCE [LARGE SCALE GENOMIC DNA]</scope>
    <source>
        <strain evidence="2">KNP414</strain>
    </source>
</reference>
<dbReference type="Proteomes" id="UP000006620">
    <property type="component" value="Chromosome"/>
</dbReference>
<evidence type="ECO:0008006" key="3">
    <source>
        <dbReference type="Google" id="ProtNLM"/>
    </source>
</evidence>
<organism evidence="1 2">
    <name type="scientific">Paenibacillus mucilaginosus (strain KNP414)</name>
    <dbReference type="NCBI Taxonomy" id="1036673"/>
    <lineage>
        <taxon>Bacteria</taxon>
        <taxon>Bacillati</taxon>
        <taxon>Bacillota</taxon>
        <taxon>Bacilli</taxon>
        <taxon>Bacillales</taxon>
        <taxon>Paenibacillaceae</taxon>
        <taxon>Paenibacillus</taxon>
    </lineage>
</organism>
<dbReference type="HOGENOM" id="CLU_1080803_0_0_9"/>
<proteinExistence type="predicted"/>
<gene>
    <name evidence="1" type="ordered locus">KNP414_07792</name>
</gene>
<dbReference type="InterPro" id="IPR027417">
    <property type="entry name" value="P-loop_NTPase"/>
</dbReference>
<dbReference type="PATRIC" id="fig|1036673.3.peg.7265"/>